<dbReference type="InterPro" id="IPR003806">
    <property type="entry name" value="ATP-grasp_PylC-type"/>
</dbReference>
<evidence type="ECO:0000313" key="5">
    <source>
        <dbReference type="Proteomes" id="UP001430455"/>
    </source>
</evidence>
<keyword evidence="1" id="KW-0547">Nucleotide-binding</keyword>
<dbReference type="SUPFAM" id="SSF56059">
    <property type="entry name" value="Glutathione synthetase ATP-binding domain-like"/>
    <property type="match status" value="1"/>
</dbReference>
<dbReference type="Gene3D" id="3.30.470.20">
    <property type="entry name" value="ATP-grasp fold, B domain"/>
    <property type="match status" value="1"/>
</dbReference>
<dbReference type="Proteomes" id="UP001430455">
    <property type="component" value="Unassembled WGS sequence"/>
</dbReference>
<feature type="compositionally biased region" description="Polar residues" evidence="2">
    <location>
        <begin position="286"/>
        <end position="304"/>
    </location>
</feature>
<dbReference type="GO" id="GO:0046872">
    <property type="term" value="F:metal ion binding"/>
    <property type="evidence" value="ECO:0007669"/>
    <property type="project" value="InterPro"/>
</dbReference>
<proteinExistence type="predicted"/>
<dbReference type="GO" id="GO:0005524">
    <property type="term" value="F:ATP binding"/>
    <property type="evidence" value="ECO:0007669"/>
    <property type="project" value="UniProtKB-UniRule"/>
</dbReference>
<evidence type="ECO:0000256" key="1">
    <source>
        <dbReference type="PROSITE-ProRule" id="PRU00409"/>
    </source>
</evidence>
<name>A0AAW4PL18_9EURY</name>
<keyword evidence="1" id="KW-0067">ATP-binding</keyword>
<comment type="caution">
    <text evidence="4">The sequence shown here is derived from an EMBL/GenBank/DDBJ whole genome shotgun (WGS) entry which is preliminary data.</text>
</comment>
<dbReference type="PROSITE" id="PS50975">
    <property type="entry name" value="ATP_GRASP"/>
    <property type="match status" value="1"/>
</dbReference>
<evidence type="ECO:0000256" key="2">
    <source>
        <dbReference type="SAM" id="MobiDB-lite"/>
    </source>
</evidence>
<keyword evidence="5" id="KW-1185">Reference proteome</keyword>
<sequence length="317" mass="35788">MDTLELAHDRLQLFEAAERTNVTVPETQLLTEVEDWDRRLIAKARYGALTQHYLDAIPATESWSTPNTQYFEPGETPDIDGLIDRMGHVPIVQEYIPGTEYTVRALYNEGDALFSTQKALRRGFKYPRGPSVYHEAVDIRELREAALAVLDELEWHGVASVGFIRDEETGEFNLLEINPRFWSSLPCDIHASVDYPRYYWLLANGDEGPFDPPYRPGMASHFLRGEAVHLASVATEQYPFVEKPSLPRTAAAMGWSMITQPHFDFFSTDDPKPFVRDCLNAVPTPWDNQSVSAEETESGDTSTPLSALFTALKSANR</sequence>
<dbReference type="RefSeq" id="WP_220582576.1">
    <property type="nucleotide sequence ID" value="NZ_RKLT01000034.1"/>
</dbReference>
<feature type="region of interest" description="Disordered" evidence="2">
    <location>
        <begin position="285"/>
        <end position="304"/>
    </location>
</feature>
<organism evidence="4 5">
    <name type="scientific">Haloarcula nitratireducens</name>
    <dbReference type="NCBI Taxonomy" id="2487749"/>
    <lineage>
        <taxon>Archaea</taxon>
        <taxon>Methanobacteriati</taxon>
        <taxon>Methanobacteriota</taxon>
        <taxon>Stenosarchaea group</taxon>
        <taxon>Halobacteria</taxon>
        <taxon>Halobacteriales</taxon>
        <taxon>Haloarculaceae</taxon>
        <taxon>Haloarcula</taxon>
    </lineage>
</organism>
<accession>A0AAW4PL18</accession>
<dbReference type="AlphaFoldDB" id="A0AAW4PL18"/>
<evidence type="ECO:0000313" key="4">
    <source>
        <dbReference type="EMBL" id="MBX0297995.1"/>
    </source>
</evidence>
<reference evidence="4 5" key="1">
    <citation type="submission" date="2021-06" db="EMBL/GenBank/DDBJ databases">
        <title>Halomicroarcula sp. a new haloarchaeum isolated from saline soil.</title>
        <authorList>
            <person name="Duran-Viseras A."/>
            <person name="Sanchez-Porro C."/>
            <person name="Ventosa A."/>
        </authorList>
    </citation>
    <scope>NUCLEOTIDE SEQUENCE [LARGE SCALE GENOMIC DNA]</scope>
    <source>
        <strain evidence="4 5">F27</strain>
    </source>
</reference>
<evidence type="ECO:0000259" key="3">
    <source>
        <dbReference type="PROSITE" id="PS50975"/>
    </source>
</evidence>
<dbReference type="EMBL" id="RKLT01000034">
    <property type="protein sequence ID" value="MBX0297995.1"/>
    <property type="molecule type" value="Genomic_DNA"/>
</dbReference>
<gene>
    <name evidence="4" type="ORF">EGH23_24320</name>
</gene>
<feature type="domain" description="ATP-grasp" evidence="3">
    <location>
        <begin position="14"/>
        <end position="204"/>
    </location>
</feature>
<dbReference type="InterPro" id="IPR011761">
    <property type="entry name" value="ATP-grasp"/>
</dbReference>
<dbReference type="Pfam" id="PF02655">
    <property type="entry name" value="ATP-grasp_3"/>
    <property type="match status" value="1"/>
</dbReference>
<protein>
    <submittedName>
        <fullName evidence="4">ATP-grasp domain-containing protein</fullName>
    </submittedName>
</protein>